<proteinExistence type="predicted"/>
<dbReference type="Gene3D" id="3.30.710.10">
    <property type="entry name" value="Potassium Channel Kv1.1, Chain A"/>
    <property type="match status" value="1"/>
</dbReference>
<dbReference type="InterPro" id="IPR000210">
    <property type="entry name" value="BTB/POZ_dom"/>
</dbReference>
<dbReference type="OrthoDB" id="6359816at2759"/>
<dbReference type="SMART" id="SM00225">
    <property type="entry name" value="BTB"/>
    <property type="match status" value="1"/>
</dbReference>
<sequence length="235" mass="27311">MVQDDHRWLLTTGRFSDFLICCEDFVDLNVHKLILSLHSDYFAQRFQDESVKGSNACIISLDVEARDMNILLDFFYRGTTPWKRPDDMFSLARLWILADKLKVTNAKIDIEEHVKSKLEQFDKKWLIADEDMLNLVFSHKACAESGLGYVVGEAAWTVLANPKIPKDTELVKKLSQEHNNLANMMLFWSSHYMRSCEQYTGNVWRNAKGQGVRDNLISEKMTKPSDIMTRYETFI</sequence>
<dbReference type="Pfam" id="PF00651">
    <property type="entry name" value="BTB"/>
    <property type="match status" value="1"/>
</dbReference>
<comment type="caution">
    <text evidence="2">The sequence shown here is derived from an EMBL/GenBank/DDBJ whole genome shotgun (WGS) entry which is preliminary data.</text>
</comment>
<gene>
    <name evidence="2" type="ORF">CGLO_16373</name>
</gene>
<dbReference type="PROSITE" id="PS50097">
    <property type="entry name" value="BTB"/>
    <property type="match status" value="1"/>
</dbReference>
<evidence type="ECO:0000313" key="2">
    <source>
        <dbReference type="EMBL" id="EQB44825.1"/>
    </source>
</evidence>
<dbReference type="SUPFAM" id="SSF54695">
    <property type="entry name" value="POZ domain"/>
    <property type="match status" value="1"/>
</dbReference>
<dbReference type="HOGENOM" id="CLU_103005_0_0_1"/>
<feature type="domain" description="BTB" evidence="1">
    <location>
        <begin position="16"/>
        <end position="84"/>
    </location>
</feature>
<dbReference type="AlphaFoldDB" id="T0L9F6"/>
<dbReference type="CDD" id="cd18186">
    <property type="entry name" value="BTB_POZ_ZBTB_KLHL-like"/>
    <property type="match status" value="1"/>
</dbReference>
<accession>T0L9F6</accession>
<evidence type="ECO:0000259" key="1">
    <source>
        <dbReference type="PROSITE" id="PS50097"/>
    </source>
</evidence>
<dbReference type="EMBL" id="AMYD01003883">
    <property type="protein sequence ID" value="EQB44825.1"/>
    <property type="molecule type" value="Genomic_DNA"/>
</dbReference>
<name>T0L9F6_COLGC</name>
<reference evidence="3" key="1">
    <citation type="journal article" date="2013" name="Mol. Plant Microbe Interact.">
        <title>Global aspects of pacC regulation of pathogenicity genes in Colletotrichum gloeosporioides as revealed by transcriptome analysis.</title>
        <authorList>
            <person name="Alkan N."/>
            <person name="Meng X."/>
            <person name="Friedlander G."/>
            <person name="Reuveni E."/>
            <person name="Sukno S."/>
            <person name="Sherman A."/>
            <person name="Thon M."/>
            <person name="Fluhr R."/>
            <person name="Prusky D."/>
        </authorList>
    </citation>
    <scope>NUCLEOTIDE SEQUENCE [LARGE SCALE GENOMIC DNA]</scope>
    <source>
        <strain evidence="3">Cg-14</strain>
    </source>
</reference>
<dbReference type="InterPro" id="IPR011333">
    <property type="entry name" value="SKP1/BTB/POZ_sf"/>
</dbReference>
<organism evidence="2 3">
    <name type="scientific">Colletotrichum gloeosporioides (strain Cg-14)</name>
    <name type="common">Anthracnose fungus</name>
    <name type="synonym">Glomerella cingulata</name>
    <dbReference type="NCBI Taxonomy" id="1237896"/>
    <lineage>
        <taxon>Eukaryota</taxon>
        <taxon>Fungi</taxon>
        <taxon>Dikarya</taxon>
        <taxon>Ascomycota</taxon>
        <taxon>Pezizomycotina</taxon>
        <taxon>Sordariomycetes</taxon>
        <taxon>Hypocreomycetidae</taxon>
        <taxon>Glomerellales</taxon>
        <taxon>Glomerellaceae</taxon>
        <taxon>Colletotrichum</taxon>
        <taxon>Colletotrichum gloeosporioides species complex</taxon>
    </lineage>
</organism>
<dbReference type="STRING" id="1237896.T0L9F6"/>
<evidence type="ECO:0000313" key="3">
    <source>
        <dbReference type="Proteomes" id="UP000015530"/>
    </source>
</evidence>
<dbReference type="Proteomes" id="UP000015530">
    <property type="component" value="Unassembled WGS sequence"/>
</dbReference>
<protein>
    <recommendedName>
        <fullName evidence="1">BTB domain-containing protein</fullName>
    </recommendedName>
</protein>
<dbReference type="OMA" id="ICCEDFV"/>